<keyword evidence="2" id="KW-0812">Transmembrane</keyword>
<dbReference type="SUPFAM" id="SSF52540">
    <property type="entry name" value="P-loop containing nucleoside triphosphate hydrolases"/>
    <property type="match status" value="1"/>
</dbReference>
<keyword evidence="4" id="KW-1185">Reference proteome</keyword>
<dbReference type="Proteomes" id="UP000507470">
    <property type="component" value="Unassembled WGS sequence"/>
</dbReference>
<evidence type="ECO:0000313" key="4">
    <source>
        <dbReference type="Proteomes" id="UP000507470"/>
    </source>
</evidence>
<evidence type="ECO:0000256" key="1">
    <source>
        <dbReference type="SAM" id="MobiDB-lite"/>
    </source>
</evidence>
<gene>
    <name evidence="3" type="ORF">MCOR_48454</name>
</gene>
<dbReference type="OrthoDB" id="6149413at2759"/>
<accession>A0A6J8E6P7</accession>
<name>A0A6J8E6P7_MYTCO</name>
<dbReference type="EMBL" id="CACVKT020008510">
    <property type="protein sequence ID" value="CAC5415778.1"/>
    <property type="molecule type" value="Genomic_DNA"/>
</dbReference>
<dbReference type="AlphaFoldDB" id="A0A6J8E6P7"/>
<evidence type="ECO:0000313" key="3">
    <source>
        <dbReference type="EMBL" id="CAC5415778.1"/>
    </source>
</evidence>
<protein>
    <submittedName>
        <fullName evidence="3">Uncharacterized protein</fullName>
    </submittedName>
</protein>
<dbReference type="Gene3D" id="3.40.50.300">
    <property type="entry name" value="P-loop containing nucleotide triphosphate hydrolases"/>
    <property type="match status" value="1"/>
</dbReference>
<organism evidence="3 4">
    <name type="scientific">Mytilus coruscus</name>
    <name type="common">Sea mussel</name>
    <dbReference type="NCBI Taxonomy" id="42192"/>
    <lineage>
        <taxon>Eukaryota</taxon>
        <taxon>Metazoa</taxon>
        <taxon>Spiralia</taxon>
        <taxon>Lophotrochozoa</taxon>
        <taxon>Mollusca</taxon>
        <taxon>Bivalvia</taxon>
        <taxon>Autobranchia</taxon>
        <taxon>Pteriomorphia</taxon>
        <taxon>Mytilida</taxon>
        <taxon>Mytiloidea</taxon>
        <taxon>Mytilidae</taxon>
        <taxon>Mytilinae</taxon>
        <taxon>Mytilus</taxon>
    </lineage>
</organism>
<dbReference type="InterPro" id="IPR027417">
    <property type="entry name" value="P-loop_NTPase"/>
</dbReference>
<feature type="transmembrane region" description="Helical" evidence="2">
    <location>
        <begin position="349"/>
        <end position="373"/>
    </location>
</feature>
<proteinExistence type="predicted"/>
<keyword evidence="2" id="KW-1133">Transmembrane helix</keyword>
<keyword evidence="2" id="KW-0472">Membrane</keyword>
<reference evidence="3 4" key="1">
    <citation type="submission" date="2020-06" db="EMBL/GenBank/DDBJ databases">
        <authorList>
            <person name="Li R."/>
            <person name="Bekaert M."/>
        </authorList>
    </citation>
    <scope>NUCLEOTIDE SEQUENCE [LARGE SCALE GENOMIC DNA]</scope>
    <source>
        <strain evidence="4">wild</strain>
    </source>
</reference>
<evidence type="ECO:0000256" key="2">
    <source>
        <dbReference type="SAM" id="Phobius"/>
    </source>
</evidence>
<sequence>MAALSRDTYDGPRGPLSNTEDSDSDIDIGSLLEIDSSKKKGWDDKQKLIKICQKEVGTISSGKRPLNIGIIGLPGCGKSSLLNTIFASFSDDKWKDITATESYGGLGRQISQHFISFKKEKYYFRKGANNEEVDEVLMPTFIRMKAFGDLNDEFTKELLNIIFYGRMQEPGNLSDVLNHYQNYGLNGLKEKYGQGKEYLVIDRVIFVCSGDPITTLPTQLMACVSEAAHGVRSIPIFGVMTNSDKLNGRNNPEVKKRETEFRKHLGISNTRFVRIKNYCEDIDKEMAYMFSVIPQIDVRVLKLMTRVFSNALEVTNPEARLEYPSTDIPGKSVGAKTVPPRPQPAPSEIGFAILLLLITILVLFTAILLHFCMKPVITE</sequence>
<feature type="region of interest" description="Disordered" evidence="1">
    <location>
        <begin position="1"/>
        <end position="26"/>
    </location>
</feature>